<dbReference type="AlphaFoldDB" id="A0A2I0X7Y3"/>
<proteinExistence type="predicted"/>
<feature type="compositionally biased region" description="Basic and acidic residues" evidence="1">
    <location>
        <begin position="145"/>
        <end position="175"/>
    </location>
</feature>
<sequence>MEIQQKCFIFLIPSDFLTEIPSVRIRQTFLTASPPELPAEFSCRHFQWTKQLERVLRKQQYCCIILPDLSFKNPLPPSIVDDGPKTRVQVSHENVDAFPNLVHVVPYSMDELRKEEELNVLSHANVNDPNGVDNKISQKKVSNIEIHDESKESKEERSNESKEGRSKESKEKKYKKTEDLKPLEYRVFALMSFLSLIFNDRSVYFDSIWEVELSIQLNAFEHETRAIECALQCFTLGFASIKFGNVENVVNHTVLECENVNAGFLLENSHAAEPPSFTPVVEGVYVLLKDVNGEFVNGEVYPPALPLTIETPTTKEDTVSVTLVQGVLNESMVAMVANGELGVGGMNSDTVTVSLSPNAIPFFPPALASVSNVIMSTISTENLNNSEGGAAFTSSVALVPFVLEAEPPSSGVRDEGNLIANRLIEVPVNLIDTQSMAKCVGDSSGLDIRNHINWLNVSSDCESEDEFSEGGLASLDFCGVSDTGNDFSLGFALKPSGGASGVASARRPKALSGSSSGSASLPDLKVSSFRGMPSLWISELEIQSLTPLEFSLVGKFPTNPSAEDGRRSGGVAMVLSPNAIPFTPLEVLAVNSLVGNCISEGVVVLPSVNLCENLVVPIQVPASDPISPGVMGACNPIENVNISADREESVKISSFSSSDLRCQMNWQDVSSEYELGSEFSDAGVVSPNFCGGSDPGNDFSLVSVRPVSVASRGRFCGSFRGR</sequence>
<evidence type="ECO:0000313" key="2">
    <source>
        <dbReference type="EMBL" id="PKU84029.1"/>
    </source>
</evidence>
<evidence type="ECO:0000313" key="3">
    <source>
        <dbReference type="Proteomes" id="UP000233837"/>
    </source>
</evidence>
<dbReference type="Proteomes" id="UP000233837">
    <property type="component" value="Unassembled WGS sequence"/>
</dbReference>
<feature type="region of interest" description="Disordered" evidence="1">
    <location>
        <begin position="123"/>
        <end position="175"/>
    </location>
</feature>
<reference evidence="2 3" key="2">
    <citation type="journal article" date="2017" name="Nature">
        <title>The Apostasia genome and the evolution of orchids.</title>
        <authorList>
            <person name="Zhang G.Q."/>
            <person name="Liu K.W."/>
            <person name="Li Z."/>
            <person name="Lohaus R."/>
            <person name="Hsiao Y.Y."/>
            <person name="Niu S.C."/>
            <person name="Wang J.Y."/>
            <person name="Lin Y.C."/>
            <person name="Xu Q."/>
            <person name="Chen L.J."/>
            <person name="Yoshida K."/>
            <person name="Fujiwara S."/>
            <person name="Wang Z.W."/>
            <person name="Zhang Y.Q."/>
            <person name="Mitsuda N."/>
            <person name="Wang M."/>
            <person name="Liu G.H."/>
            <person name="Pecoraro L."/>
            <person name="Huang H.X."/>
            <person name="Xiao X.J."/>
            <person name="Lin M."/>
            <person name="Wu X.Y."/>
            <person name="Wu W.L."/>
            <person name="Chen Y.Y."/>
            <person name="Chang S.B."/>
            <person name="Sakamoto S."/>
            <person name="Ohme-Takagi M."/>
            <person name="Yagi M."/>
            <person name="Zeng S.J."/>
            <person name="Shen C.Y."/>
            <person name="Yeh C.M."/>
            <person name="Luo Y.B."/>
            <person name="Tsai W.C."/>
            <person name="Van de Peer Y."/>
            <person name="Liu Z.J."/>
        </authorList>
    </citation>
    <scope>NUCLEOTIDE SEQUENCE [LARGE SCALE GENOMIC DNA]</scope>
    <source>
        <tissue evidence="2">The whole plant</tissue>
    </source>
</reference>
<organism evidence="2 3">
    <name type="scientific">Dendrobium catenatum</name>
    <dbReference type="NCBI Taxonomy" id="906689"/>
    <lineage>
        <taxon>Eukaryota</taxon>
        <taxon>Viridiplantae</taxon>
        <taxon>Streptophyta</taxon>
        <taxon>Embryophyta</taxon>
        <taxon>Tracheophyta</taxon>
        <taxon>Spermatophyta</taxon>
        <taxon>Magnoliopsida</taxon>
        <taxon>Liliopsida</taxon>
        <taxon>Asparagales</taxon>
        <taxon>Orchidaceae</taxon>
        <taxon>Epidendroideae</taxon>
        <taxon>Malaxideae</taxon>
        <taxon>Dendrobiinae</taxon>
        <taxon>Dendrobium</taxon>
    </lineage>
</organism>
<keyword evidence="3" id="KW-1185">Reference proteome</keyword>
<evidence type="ECO:0000256" key="1">
    <source>
        <dbReference type="SAM" id="MobiDB-lite"/>
    </source>
</evidence>
<gene>
    <name evidence="2" type="ORF">MA16_Dca026076</name>
</gene>
<reference evidence="2 3" key="1">
    <citation type="journal article" date="2016" name="Sci. Rep.">
        <title>The Dendrobium catenatum Lindl. genome sequence provides insights into polysaccharide synthase, floral development and adaptive evolution.</title>
        <authorList>
            <person name="Zhang G.Q."/>
            <person name="Xu Q."/>
            <person name="Bian C."/>
            <person name="Tsai W.C."/>
            <person name="Yeh C.M."/>
            <person name="Liu K.W."/>
            <person name="Yoshida K."/>
            <person name="Zhang L.S."/>
            <person name="Chang S.B."/>
            <person name="Chen F."/>
            <person name="Shi Y."/>
            <person name="Su Y.Y."/>
            <person name="Zhang Y.Q."/>
            <person name="Chen L.J."/>
            <person name="Yin Y."/>
            <person name="Lin M."/>
            <person name="Huang H."/>
            <person name="Deng H."/>
            <person name="Wang Z.W."/>
            <person name="Zhu S.L."/>
            <person name="Zhao X."/>
            <person name="Deng C."/>
            <person name="Niu S.C."/>
            <person name="Huang J."/>
            <person name="Wang M."/>
            <person name="Liu G.H."/>
            <person name="Yang H.J."/>
            <person name="Xiao X.J."/>
            <person name="Hsiao Y.Y."/>
            <person name="Wu W.L."/>
            <person name="Chen Y.Y."/>
            <person name="Mitsuda N."/>
            <person name="Ohme-Takagi M."/>
            <person name="Luo Y.B."/>
            <person name="Van de Peer Y."/>
            <person name="Liu Z.J."/>
        </authorList>
    </citation>
    <scope>NUCLEOTIDE SEQUENCE [LARGE SCALE GENOMIC DNA]</scope>
    <source>
        <tissue evidence="2">The whole plant</tissue>
    </source>
</reference>
<accession>A0A2I0X7Y3</accession>
<dbReference type="EMBL" id="KZ502067">
    <property type="protein sequence ID" value="PKU84029.1"/>
    <property type="molecule type" value="Genomic_DNA"/>
</dbReference>
<name>A0A2I0X7Y3_9ASPA</name>
<protein>
    <submittedName>
        <fullName evidence="2">Uncharacterized protein</fullName>
    </submittedName>
</protein>